<gene>
    <name evidence="3" type="ORF">V5799_020199</name>
</gene>
<evidence type="ECO:0000256" key="2">
    <source>
        <dbReference type="SAM" id="MobiDB-lite"/>
    </source>
</evidence>
<keyword evidence="1" id="KW-0175">Coiled coil</keyword>
<dbReference type="Proteomes" id="UP001321473">
    <property type="component" value="Unassembled WGS sequence"/>
</dbReference>
<name>A0AAQ4EV42_AMBAM</name>
<proteinExistence type="predicted"/>
<evidence type="ECO:0000256" key="1">
    <source>
        <dbReference type="SAM" id="Coils"/>
    </source>
</evidence>
<keyword evidence="4" id="KW-1185">Reference proteome</keyword>
<protein>
    <submittedName>
        <fullName evidence="3">Uncharacterized protein</fullName>
    </submittedName>
</protein>
<reference evidence="3 4" key="1">
    <citation type="journal article" date="2023" name="Arcadia Sci">
        <title>De novo assembly of a long-read Amblyomma americanum tick genome.</title>
        <authorList>
            <person name="Chou S."/>
            <person name="Poskanzer K.E."/>
            <person name="Rollins M."/>
            <person name="Thuy-Boun P.S."/>
        </authorList>
    </citation>
    <scope>NUCLEOTIDE SEQUENCE [LARGE SCALE GENOMIC DNA]</scope>
    <source>
        <strain evidence="3">F_SG_1</strain>
        <tissue evidence="3">Salivary glands</tissue>
    </source>
</reference>
<dbReference type="PANTHER" id="PTHR37558:SF1">
    <property type="entry name" value="HTH CENPB-TYPE DOMAIN-CONTAINING PROTEIN"/>
    <property type="match status" value="1"/>
</dbReference>
<comment type="caution">
    <text evidence="3">The sequence shown here is derived from an EMBL/GenBank/DDBJ whole genome shotgun (WGS) entry which is preliminary data.</text>
</comment>
<feature type="region of interest" description="Disordered" evidence="2">
    <location>
        <begin position="72"/>
        <end position="97"/>
    </location>
</feature>
<feature type="region of interest" description="Disordered" evidence="2">
    <location>
        <begin position="146"/>
        <end position="217"/>
    </location>
</feature>
<evidence type="ECO:0000313" key="3">
    <source>
        <dbReference type="EMBL" id="KAK8778458.1"/>
    </source>
</evidence>
<dbReference type="PANTHER" id="PTHR37558">
    <property type="entry name" value="HTH CENPB-TYPE DOMAIN-CONTAINING PROTEIN"/>
    <property type="match status" value="1"/>
</dbReference>
<dbReference type="AlphaFoldDB" id="A0AAQ4EV42"/>
<feature type="coiled-coil region" evidence="1">
    <location>
        <begin position="244"/>
        <end position="294"/>
    </location>
</feature>
<sequence length="327" mass="36480">MTVIANVKEAISRELTLRGVKDRIDLLIGYWRQQDARNLKKSGTEEQYSEKEQILQDLSDYARAINYEPRIIPRSGGSVQNRKRQAATDRTTSVKRSVMDTRAGSTTLVQAAEGDCSASVAAPSQSCVLGEIAEPESPAARLLLSTIGQNPPDTPPPADTAAYGEAEQPETDGREGSPSTGGLQQQQQQQQQHHDPAGQSHQQTSGSARGPHQSSAGRQLLPVTTTGIRGLQNLGLQLLTMREANEYELRQREIQNEKEKIAIEKQKADNETRRTALEERKLDLEERKHQLEVSRHERDNEKLLDSIQKMFNAQRNEMLEFLNGNHT</sequence>
<organism evidence="3 4">
    <name type="scientific">Amblyomma americanum</name>
    <name type="common">Lone star tick</name>
    <dbReference type="NCBI Taxonomy" id="6943"/>
    <lineage>
        <taxon>Eukaryota</taxon>
        <taxon>Metazoa</taxon>
        <taxon>Ecdysozoa</taxon>
        <taxon>Arthropoda</taxon>
        <taxon>Chelicerata</taxon>
        <taxon>Arachnida</taxon>
        <taxon>Acari</taxon>
        <taxon>Parasitiformes</taxon>
        <taxon>Ixodida</taxon>
        <taxon>Ixodoidea</taxon>
        <taxon>Ixodidae</taxon>
        <taxon>Amblyomminae</taxon>
        <taxon>Amblyomma</taxon>
    </lineage>
</organism>
<feature type="compositionally biased region" description="Polar residues" evidence="2">
    <location>
        <begin position="199"/>
        <end position="217"/>
    </location>
</feature>
<dbReference type="EMBL" id="JARKHS020010743">
    <property type="protein sequence ID" value="KAK8778458.1"/>
    <property type="molecule type" value="Genomic_DNA"/>
</dbReference>
<evidence type="ECO:0000313" key="4">
    <source>
        <dbReference type="Proteomes" id="UP001321473"/>
    </source>
</evidence>
<accession>A0AAQ4EV42</accession>